<evidence type="ECO:0000256" key="2">
    <source>
        <dbReference type="ARBA" id="ARBA00007794"/>
    </source>
</evidence>
<dbReference type="GO" id="GO:0003677">
    <property type="term" value="F:DNA binding"/>
    <property type="evidence" value="ECO:0007669"/>
    <property type="project" value="UniProtKB-UniRule"/>
</dbReference>
<keyword evidence="12" id="KW-0832">Ubl conjugation</keyword>
<evidence type="ECO:0000256" key="1">
    <source>
        <dbReference type="ARBA" id="ARBA00004147"/>
    </source>
</evidence>
<dbReference type="KEGG" id="vg:5896663"/>
<keyword evidence="10 12" id="KW-0010">Activator</keyword>
<evidence type="ECO:0000256" key="8">
    <source>
        <dbReference type="ARBA" id="ARBA00023015"/>
    </source>
</evidence>
<dbReference type="Gene3D" id="3.30.70.330">
    <property type="match status" value="1"/>
</dbReference>
<feature type="region of interest" description="Disordered" evidence="13">
    <location>
        <begin position="202"/>
        <end position="309"/>
    </location>
</feature>
<comment type="function">
    <text evidence="12">Plays a role in the initiation of viral DNA replication. A dimer of E2 interacts with a dimer of E1 in order to improve specificity of E1 DNA binding activity. Once the complex recognizes and binds DNA at specific sites, the E2 dimer is removed from DNA. E2 also regulates viral transcription through binding to the E2RE response element (5'-ACCNNNNNNGGT-3') present in multiple copies in the regulatory regions of the viral genome. Activates or represses transcription depending on E2RE's position with regards to proximal promoter elements including the TATA-box. Repression occurs by sterically hindering the assembly of the transcription initiation complex.</text>
</comment>
<dbReference type="InterPro" id="IPR012677">
    <property type="entry name" value="Nucleotide-bd_a/b_plait_sf"/>
</dbReference>
<comment type="similarity">
    <text evidence="2">Belongs to the papillomaviridae E8^E2C protein family.</text>
</comment>
<proteinExistence type="inferred from homology"/>
<dbReference type="Pfam" id="PF00511">
    <property type="entry name" value="PPV_E2_C"/>
    <property type="match status" value="1"/>
</dbReference>
<evidence type="ECO:0000256" key="10">
    <source>
        <dbReference type="ARBA" id="ARBA00023159"/>
    </source>
</evidence>
<dbReference type="HAMAP" id="MF_04001">
    <property type="entry name" value="PPV_E2"/>
    <property type="match status" value="1"/>
</dbReference>
<evidence type="ECO:0000259" key="15">
    <source>
        <dbReference type="Pfam" id="PF00511"/>
    </source>
</evidence>
<evidence type="ECO:0000256" key="13">
    <source>
        <dbReference type="SAM" id="MobiDB-lite"/>
    </source>
</evidence>
<dbReference type="GO" id="GO:0042025">
    <property type="term" value="C:host cell nucleus"/>
    <property type="evidence" value="ECO:0007669"/>
    <property type="project" value="UniProtKB-SubCell"/>
</dbReference>
<comment type="PTM">
    <text evidence="12">Phosphorylated.</text>
</comment>
<comment type="PTM">
    <text evidence="12">Sumoylation plays a regulatory role in E2 transcriptional activity.</text>
</comment>
<keyword evidence="6 12" id="KW-1048">Host nucleus</keyword>
<evidence type="ECO:0000313" key="16">
    <source>
        <dbReference type="EMBL" id="ABR20505.1"/>
    </source>
</evidence>
<dbReference type="InterPro" id="IPR035975">
    <property type="entry name" value="E2/EBNA1_C_sf"/>
</dbReference>
<keyword evidence="17" id="KW-1185">Reference proteome</keyword>
<dbReference type="Proteomes" id="UP000113513">
    <property type="component" value="Segment"/>
</dbReference>
<dbReference type="InterPro" id="IPR033668">
    <property type="entry name" value="Reg_prot_E2"/>
</dbReference>
<feature type="domain" description="Papillomavirus E2 C-terminal" evidence="15">
    <location>
        <begin position="322"/>
        <end position="393"/>
    </location>
</feature>
<evidence type="ECO:0000256" key="4">
    <source>
        <dbReference type="ARBA" id="ARBA00022518"/>
    </source>
</evidence>
<evidence type="ECO:0000256" key="9">
    <source>
        <dbReference type="ARBA" id="ARBA00023125"/>
    </source>
</evidence>
<evidence type="ECO:0000256" key="3">
    <source>
        <dbReference type="ARBA" id="ARBA00022491"/>
    </source>
</evidence>
<feature type="domain" description="Papillomavirus E2 N-terminal" evidence="14">
    <location>
        <begin position="8"/>
        <end position="205"/>
    </location>
</feature>
<evidence type="ECO:0000259" key="14">
    <source>
        <dbReference type="Pfam" id="PF00508"/>
    </source>
</evidence>
<dbReference type="Gene3D" id="1.10.287.30">
    <property type="entry name" value="E2 (early) protein, N terminal domain, subdomain 1"/>
    <property type="match status" value="1"/>
</dbReference>
<dbReference type="InterPro" id="IPR000427">
    <property type="entry name" value="Papillomavirus_E2_C"/>
</dbReference>
<keyword evidence="12" id="KW-1017">Isopeptide bond</keyword>
<comment type="similarity">
    <text evidence="12">Belongs to the papillomaviridae E2 protein family.</text>
</comment>
<accession>A8R8N3</accession>
<dbReference type="SUPFAM" id="SSF54957">
    <property type="entry name" value="Viral DNA-binding domain"/>
    <property type="match status" value="1"/>
</dbReference>
<dbReference type="EMBL" id="EF467176">
    <property type="protein sequence ID" value="ABR20505.1"/>
    <property type="molecule type" value="Genomic_DNA"/>
</dbReference>
<dbReference type="Gene3D" id="2.170.200.10">
    <property type="entry name" value="Papillomavirus E2 early protein domain"/>
    <property type="match status" value="1"/>
</dbReference>
<dbReference type="InterPro" id="IPR001866">
    <property type="entry name" value="PPV_E2_N"/>
</dbReference>
<dbReference type="InterPro" id="IPR042504">
    <property type="entry name" value="Regulatory_protein_E2_N_2"/>
</dbReference>
<comment type="subcellular location">
    <subcellularLocation>
        <location evidence="1 12">Host nucleus</location>
    </subcellularLocation>
</comment>
<keyword evidence="5 12" id="KW-0597">Phosphoprotein</keyword>
<dbReference type="InterPro" id="IPR042503">
    <property type="entry name" value="Regulatory_protein_E2_N_1"/>
</dbReference>
<feature type="compositionally biased region" description="Low complexity" evidence="13">
    <location>
        <begin position="202"/>
        <end position="219"/>
    </location>
</feature>
<keyword evidence="7 12" id="KW-0235">DNA replication</keyword>
<feature type="compositionally biased region" description="Polar residues" evidence="13">
    <location>
        <begin position="226"/>
        <end position="236"/>
    </location>
</feature>
<feature type="cross-link" description="Glycyl lysine isopeptide (Lys-Gly) (interchain with G-Cter in SUMO)" evidence="12">
    <location>
        <position position="327"/>
    </location>
</feature>
<keyword evidence="9 12" id="KW-0238">DNA-binding</keyword>
<dbReference type="GO" id="GO:0039693">
    <property type="term" value="P:viral DNA genome replication"/>
    <property type="evidence" value="ECO:0007669"/>
    <property type="project" value="UniProtKB-UniRule"/>
</dbReference>
<feature type="compositionally biased region" description="Polar residues" evidence="13">
    <location>
        <begin position="281"/>
        <end position="297"/>
    </location>
</feature>
<evidence type="ECO:0000256" key="5">
    <source>
        <dbReference type="ARBA" id="ARBA00022553"/>
    </source>
</evidence>
<keyword evidence="3 12" id="KW-0678">Repressor</keyword>
<dbReference type="GO" id="GO:0006351">
    <property type="term" value="P:DNA-templated transcription"/>
    <property type="evidence" value="ECO:0007669"/>
    <property type="project" value="UniProtKB-UniRule"/>
</dbReference>
<dbReference type="GO" id="GO:0006275">
    <property type="term" value="P:regulation of DNA replication"/>
    <property type="evidence" value="ECO:0007669"/>
    <property type="project" value="UniProtKB-UniRule"/>
</dbReference>
<evidence type="ECO:0000256" key="6">
    <source>
        <dbReference type="ARBA" id="ARBA00022562"/>
    </source>
</evidence>
<evidence type="ECO:0000256" key="12">
    <source>
        <dbReference type="HAMAP-Rule" id="MF_04001"/>
    </source>
</evidence>
<protein>
    <recommendedName>
        <fullName evidence="12">Regulatory protein E2</fullName>
    </recommendedName>
</protein>
<reference evidence="16 17" key="1">
    <citation type="journal article" date="2007" name="Int. J. Cancer">
        <title>Cutaneous human papillomavirus 88: Remarkable differences in viral load.</title>
        <authorList>
            <person name="Kullander J."/>
            <person name="Handisurya A."/>
            <person name="Forslund O."/>
            <person name="Geusau A."/>
            <person name="Kirnbauer R."/>
            <person name="Dillner J."/>
        </authorList>
    </citation>
    <scope>NUCLEOTIDE SEQUENCE [LARGE SCALE GENOMIC DNA]</scope>
</reference>
<dbReference type="GO" id="GO:0003700">
    <property type="term" value="F:DNA-binding transcription factor activity"/>
    <property type="evidence" value="ECO:0007669"/>
    <property type="project" value="UniProtKB-UniRule"/>
</dbReference>
<comment type="caution">
    <text evidence="12">Lacks conserved residue(s) required for the propagation of feature annotation.</text>
</comment>
<sequence>MARMETQETLTERFVALQDAILNLIERGETDLRSQIQYWELVRKEQVILYYARKSGYNRLGLQPTPAPAVSEYNAKQAIHLQLMLKSLEKSKFAKEPWSLTDASAELVNTPPRDCFKKGGFTVTVYFDNDRENSFPYTQWEHIYYQDQNEQWHKVPGGVDHNGLYYDEENTNERVYFLLFEPESQKYGSSGQWTVHYKNTTVSASATSSSRRSSPISTKTDFDATTAGNTTTSAPQRSPRKRLQEAVSSTTSPPAHNLRSPGRGRGEGERTSGAKRRRTATDGNTLGESVPSPSQVGSRHRAPERSGLSRLGRLQADAWDPPLIIIKGPANTLKCWRNRMKKNSSSNLVCSSVWRWIDSTTHENSRMLVAFQNTAERTRFLNSVTLPKGTTYAFGYLDSL</sequence>
<evidence type="ECO:0000256" key="7">
    <source>
        <dbReference type="ARBA" id="ARBA00022705"/>
    </source>
</evidence>
<dbReference type="GO" id="GO:0000166">
    <property type="term" value="F:nucleotide binding"/>
    <property type="evidence" value="ECO:0007669"/>
    <property type="project" value="UniProtKB-UniRule"/>
</dbReference>
<evidence type="ECO:0000313" key="17">
    <source>
        <dbReference type="Proteomes" id="UP000113513"/>
    </source>
</evidence>
<feature type="region of interest" description="DNA-binding domain" evidence="12">
    <location>
        <begin position="320"/>
        <end position="400"/>
    </location>
</feature>
<dbReference type="RefSeq" id="YP_001672011.1">
    <property type="nucleotide sequence ID" value="NC_010329.1"/>
</dbReference>
<organism evidence="16 17">
    <name type="scientific">Human papillomavirus 88</name>
    <dbReference type="NCBI Taxonomy" id="337054"/>
    <lineage>
        <taxon>Viruses</taxon>
        <taxon>Monodnaviria</taxon>
        <taxon>Shotokuvirae</taxon>
        <taxon>Cossaviricota</taxon>
        <taxon>Papovaviricetes</taxon>
        <taxon>Zurhausenvirales</taxon>
        <taxon>Papillomaviridae</taxon>
        <taxon>Firstpapillomavirinae</taxon>
        <taxon>Gammapapillomavirus</taxon>
        <taxon>Gammapapillomavirus 5</taxon>
    </lineage>
</organism>
<gene>
    <name evidence="12 16" type="primary">E2</name>
</gene>
<comment type="subunit">
    <text evidence="12">Binds DNA as homodimer. Interacts with protein E1; this interaction greatly increases E1 DNA-binding activity. Interacts with protein L1; this interaction enhances E2-dependent replication and transcription activation. Interacts with protein L2; this interaction inhibits E2 transcriptional activity but not DNA replication function E2. Interacts with protein E7; this interaction inhibits E7 oncogenic activity. Interacts with host TAF1; this interaction modulates E2-dependent transcriptional regulation. Interacts with host BRD4; this interaction mediates E2 transcriptional activation function. Additionally, the interaction with host BRD4 on mitotic chromosomes mediates tethering of the viral genome. Interacts with host TOPBP1; this interaction is required for optimal viral DNA replication.</text>
</comment>
<keyword evidence="11 12" id="KW-0804">Transcription</keyword>
<evidence type="ECO:0000256" key="11">
    <source>
        <dbReference type="ARBA" id="ARBA00023163"/>
    </source>
</evidence>
<dbReference type="GO" id="GO:0006260">
    <property type="term" value="P:DNA replication"/>
    <property type="evidence" value="ECO:0007669"/>
    <property type="project" value="UniProtKB-KW"/>
</dbReference>
<dbReference type="SUPFAM" id="SSF51332">
    <property type="entry name" value="E2 regulatory, transactivation domain"/>
    <property type="match status" value="1"/>
</dbReference>
<dbReference type="Pfam" id="PF00508">
    <property type="entry name" value="PPV_E2_N"/>
    <property type="match status" value="1"/>
</dbReference>
<keyword evidence="8 12" id="KW-0805">Transcription regulation</keyword>
<dbReference type="InterPro" id="IPR036050">
    <property type="entry name" value="Regulatory_protein_E2_N"/>
</dbReference>
<name>A8R8N3_9PAPI</name>
<dbReference type="OrthoDB" id="15886at10239"/>
<keyword evidence="4 12" id="KW-0244">Early protein</keyword>